<comment type="caution">
    <text evidence="1">The sequence shown here is derived from an EMBL/GenBank/DDBJ whole genome shotgun (WGS) entry which is preliminary data.</text>
</comment>
<keyword evidence="2" id="KW-1185">Reference proteome</keyword>
<organism evidence="1 2">
    <name type="scientific">Ceratodon purpureus</name>
    <name type="common">Fire moss</name>
    <name type="synonym">Dicranum purpureum</name>
    <dbReference type="NCBI Taxonomy" id="3225"/>
    <lineage>
        <taxon>Eukaryota</taxon>
        <taxon>Viridiplantae</taxon>
        <taxon>Streptophyta</taxon>
        <taxon>Embryophyta</taxon>
        <taxon>Bryophyta</taxon>
        <taxon>Bryophytina</taxon>
        <taxon>Bryopsida</taxon>
        <taxon>Dicranidae</taxon>
        <taxon>Pseudoditrichales</taxon>
        <taxon>Ditrichaceae</taxon>
        <taxon>Ceratodon</taxon>
    </lineage>
</organism>
<dbReference type="EMBL" id="CM026426">
    <property type="protein sequence ID" value="KAG0572321.1"/>
    <property type="molecule type" value="Genomic_DNA"/>
</dbReference>
<dbReference type="AlphaFoldDB" id="A0A8T0HNE3"/>
<sequence length="101" mass="11066">MFELNVLTAKSDTLNFKVVAKSSGSKLAEHDSISSLLHPLQASSKSSHLHLTFPTIHKQCLPSIDASSSLISLCYTSTVWLTHCTRSAYDNCSPQAYKKPI</sequence>
<gene>
    <name evidence="1" type="ORF">KC19_VG084800</name>
</gene>
<evidence type="ECO:0000313" key="1">
    <source>
        <dbReference type="EMBL" id="KAG0572321.1"/>
    </source>
</evidence>
<name>A0A8T0HNE3_CERPU</name>
<evidence type="ECO:0000313" key="2">
    <source>
        <dbReference type="Proteomes" id="UP000822688"/>
    </source>
</evidence>
<proteinExistence type="predicted"/>
<dbReference type="Proteomes" id="UP000822688">
    <property type="component" value="Chromosome V"/>
</dbReference>
<protein>
    <submittedName>
        <fullName evidence="1">Uncharacterized protein</fullName>
    </submittedName>
</protein>
<accession>A0A8T0HNE3</accession>
<reference evidence="1" key="1">
    <citation type="submission" date="2020-06" db="EMBL/GenBank/DDBJ databases">
        <title>WGS assembly of Ceratodon purpureus strain R40.</title>
        <authorList>
            <person name="Carey S.B."/>
            <person name="Jenkins J."/>
            <person name="Shu S."/>
            <person name="Lovell J.T."/>
            <person name="Sreedasyam A."/>
            <person name="Maumus F."/>
            <person name="Tiley G.P."/>
            <person name="Fernandez-Pozo N."/>
            <person name="Barry K."/>
            <person name="Chen C."/>
            <person name="Wang M."/>
            <person name="Lipzen A."/>
            <person name="Daum C."/>
            <person name="Saski C.A."/>
            <person name="Payton A.C."/>
            <person name="Mcbreen J.C."/>
            <person name="Conrad R.E."/>
            <person name="Kollar L.M."/>
            <person name="Olsson S."/>
            <person name="Huttunen S."/>
            <person name="Landis J.B."/>
            <person name="Wickett N.J."/>
            <person name="Johnson M.G."/>
            <person name="Rensing S.A."/>
            <person name="Grimwood J."/>
            <person name="Schmutz J."/>
            <person name="Mcdaniel S.F."/>
        </authorList>
    </citation>
    <scope>NUCLEOTIDE SEQUENCE</scope>
    <source>
        <strain evidence="1">R40</strain>
    </source>
</reference>